<dbReference type="Pfam" id="PF09361">
    <property type="entry name" value="Phasin_2"/>
    <property type="match status" value="1"/>
</dbReference>
<evidence type="ECO:0000313" key="3">
    <source>
        <dbReference type="Proteomes" id="UP000030826"/>
    </source>
</evidence>
<dbReference type="OrthoDB" id="7678100at2"/>
<feature type="domain" description="Phasin" evidence="1">
    <location>
        <begin position="7"/>
        <end position="101"/>
    </location>
</feature>
<protein>
    <recommendedName>
        <fullName evidence="1">Phasin domain-containing protein</fullName>
    </recommendedName>
</protein>
<accession>A0A0B1Q5X0</accession>
<dbReference type="AlphaFoldDB" id="A0A0B1Q5X0"/>
<reference evidence="2 3" key="1">
    <citation type="submission" date="2014-09" db="EMBL/GenBank/DDBJ databases">
        <title>Isolation and characterization of Aurantimonas altamirensis ON-56566 from clinical sample following a dog bite.</title>
        <authorList>
            <person name="Eshaghi A."/>
            <person name="Li A."/>
            <person name="Shahinas D."/>
            <person name="Bahn P."/>
            <person name="Kus J.V."/>
            <person name="Patel S.N."/>
        </authorList>
    </citation>
    <scope>NUCLEOTIDE SEQUENCE [LARGE SCALE GENOMIC DNA]</scope>
    <source>
        <strain evidence="2 3">ON-56566</strain>
    </source>
</reference>
<proteinExistence type="predicted"/>
<dbReference type="RefSeq" id="WP_039193663.1">
    <property type="nucleotide sequence ID" value="NZ_JRFJ01000003.1"/>
</dbReference>
<dbReference type="STRING" id="370622.LA66_12715"/>
<gene>
    <name evidence="2" type="ORF">LA66_12715</name>
</gene>
<dbReference type="InterPro" id="IPR018968">
    <property type="entry name" value="Phasin"/>
</dbReference>
<comment type="caution">
    <text evidence="2">The sequence shown here is derived from an EMBL/GenBank/DDBJ whole genome shotgun (WGS) entry which is preliminary data.</text>
</comment>
<evidence type="ECO:0000259" key="1">
    <source>
        <dbReference type="Pfam" id="PF09361"/>
    </source>
</evidence>
<dbReference type="Proteomes" id="UP000030826">
    <property type="component" value="Unassembled WGS sequence"/>
</dbReference>
<name>A0A0B1Q5X0_9HYPH</name>
<organism evidence="2 3">
    <name type="scientific">Aureimonas altamirensis</name>
    <dbReference type="NCBI Taxonomy" id="370622"/>
    <lineage>
        <taxon>Bacteria</taxon>
        <taxon>Pseudomonadati</taxon>
        <taxon>Pseudomonadota</taxon>
        <taxon>Alphaproteobacteria</taxon>
        <taxon>Hyphomicrobiales</taxon>
        <taxon>Aurantimonadaceae</taxon>
        <taxon>Aureimonas</taxon>
    </lineage>
</organism>
<sequence>MTVYDDTSRFGKDAMDGALKSVSAMTRGFQMLASETGDYTKRSYEQSTELVEKMTQVRTLDKMFELQADYAKAAYEAWVSQATKMGEICSDMARESYKPFEGVMNSFPKPQAFKA</sequence>
<evidence type="ECO:0000313" key="2">
    <source>
        <dbReference type="EMBL" id="KHJ54317.1"/>
    </source>
</evidence>
<dbReference type="EMBL" id="JRFJ01000003">
    <property type="protein sequence ID" value="KHJ54317.1"/>
    <property type="molecule type" value="Genomic_DNA"/>
</dbReference>